<dbReference type="AlphaFoldDB" id="A0A2H0RF72"/>
<name>A0A2H0RF72_9BACT</name>
<organism evidence="1 2">
    <name type="scientific">Candidatus Vogelbacteria bacterium CG10_big_fil_rev_8_21_14_0_10_51_16</name>
    <dbReference type="NCBI Taxonomy" id="1975045"/>
    <lineage>
        <taxon>Bacteria</taxon>
        <taxon>Candidatus Vogeliibacteriota</taxon>
    </lineage>
</organism>
<protein>
    <submittedName>
        <fullName evidence="1">Uncharacterized protein</fullName>
    </submittedName>
</protein>
<accession>A0A2H0RF72</accession>
<comment type="caution">
    <text evidence="1">The sequence shown here is derived from an EMBL/GenBank/DDBJ whole genome shotgun (WGS) entry which is preliminary data.</text>
</comment>
<dbReference type="EMBL" id="PCYI01000008">
    <property type="protein sequence ID" value="PIR45036.1"/>
    <property type="molecule type" value="Genomic_DNA"/>
</dbReference>
<sequence>MPFLFGLYQYTHNVGGGSHRILLLLFLVRMGRALYKADMKTGAYICKFSSQIKQNASEYSRVVVRYDELTLSAKVCLEQS</sequence>
<reference evidence="1 2" key="1">
    <citation type="submission" date="2017-09" db="EMBL/GenBank/DDBJ databases">
        <title>Depth-based differentiation of microbial function through sediment-hosted aquifers and enrichment of novel symbionts in the deep terrestrial subsurface.</title>
        <authorList>
            <person name="Probst A.J."/>
            <person name="Ladd B."/>
            <person name="Jarett J.K."/>
            <person name="Geller-Mcgrath D.E."/>
            <person name="Sieber C.M."/>
            <person name="Emerson J.B."/>
            <person name="Anantharaman K."/>
            <person name="Thomas B.C."/>
            <person name="Malmstrom R."/>
            <person name="Stieglmeier M."/>
            <person name="Klingl A."/>
            <person name="Woyke T."/>
            <person name="Ryan C.M."/>
            <person name="Banfield J.F."/>
        </authorList>
    </citation>
    <scope>NUCLEOTIDE SEQUENCE [LARGE SCALE GENOMIC DNA]</scope>
    <source>
        <strain evidence="1">CG10_big_fil_rev_8_21_14_0_10_51_16</strain>
    </source>
</reference>
<proteinExistence type="predicted"/>
<gene>
    <name evidence="1" type="ORF">COV10_01515</name>
</gene>
<dbReference type="Proteomes" id="UP000228767">
    <property type="component" value="Unassembled WGS sequence"/>
</dbReference>
<evidence type="ECO:0000313" key="1">
    <source>
        <dbReference type="EMBL" id="PIR45036.1"/>
    </source>
</evidence>
<evidence type="ECO:0000313" key="2">
    <source>
        <dbReference type="Proteomes" id="UP000228767"/>
    </source>
</evidence>